<comment type="caution">
    <text evidence="3">The sequence shown here is derived from an EMBL/GenBank/DDBJ whole genome shotgun (WGS) entry which is preliminary data.</text>
</comment>
<dbReference type="Proteomes" id="UP001222027">
    <property type="component" value="Unassembled WGS sequence"/>
</dbReference>
<sequence length="497" mass="55867">MRCCFLAEVDRVIVVELSVGLRWIGSFSSEVKSVRENRSLSTLELGPLALRSCTLLSRLRSILASSDPVSYLRNFLDLQQEKHVTPPLALEIGSPASLESEGCYKTDDLRINVAPKVVGSNANVLSDEHRNSSVNAVEIMEVDNFTLPELFHPVKTLLRVFIGTFPCDVTWFLSCCRLPNHLPITIACHNSVRCWSAAPYINYPYLLLVYTPFPDVISFGKDRKKKGVACHHLKIIVLQRDESLRVIVTSADLVPKQWDYLTNTVWWQDVPRRTTPDYSAFFGSIEDLKSGFAAQLAGFVASLIVDVPSQAHWVNELAKYDFGQAAYHLVASLPEVHTETLIILRLIFIIYISYQVFKGNMTPAPYINYPNLLLVYPTFPDVIAFGKDRKKKGVACHHPKLIVLQTDESLRVPKQINIALFFCMSIIHLSQFVFIDNSVLYFLLDDCGTIFAAQLAGSMASLIVDVPSQVRTGLMSRLNMASIIYISYQAKQIMHAM</sequence>
<accession>A0AAV8QQT2</accession>
<dbReference type="CDD" id="cd09122">
    <property type="entry name" value="PLDc_Tdp1_1"/>
    <property type="match status" value="1"/>
</dbReference>
<proteinExistence type="predicted"/>
<dbReference type="PANTHER" id="PTHR12415">
    <property type="entry name" value="TYROSYL-DNA PHOSPHODIESTERASE 1"/>
    <property type="match status" value="1"/>
</dbReference>
<reference evidence="3 4" key="1">
    <citation type="submission" date="2022-12" db="EMBL/GenBank/DDBJ databases">
        <title>Chromosome-scale assembly of the Ensete ventricosum genome.</title>
        <authorList>
            <person name="Dussert Y."/>
            <person name="Stocks J."/>
            <person name="Wendawek A."/>
            <person name="Woldeyes F."/>
            <person name="Nichols R.A."/>
            <person name="Borrell J.S."/>
        </authorList>
    </citation>
    <scope>NUCLEOTIDE SEQUENCE [LARGE SCALE GENOMIC DNA]</scope>
    <source>
        <strain evidence="4">cv. Maze</strain>
        <tissue evidence="3">Seeds</tissue>
    </source>
</reference>
<evidence type="ECO:0000256" key="1">
    <source>
        <dbReference type="PIRSR" id="PIRSR610347-1"/>
    </source>
</evidence>
<feature type="active site" description="Nucleophile" evidence="1">
    <location>
        <position position="232"/>
    </location>
</feature>
<evidence type="ECO:0000313" key="3">
    <source>
        <dbReference type="EMBL" id="KAJ8478712.1"/>
    </source>
</evidence>
<dbReference type="AlphaFoldDB" id="A0AAV8QQT2"/>
<gene>
    <name evidence="3" type="ORF">OPV22_022439</name>
</gene>
<dbReference type="GO" id="GO:0008081">
    <property type="term" value="F:phosphoric diester hydrolase activity"/>
    <property type="evidence" value="ECO:0007669"/>
    <property type="project" value="InterPro"/>
</dbReference>
<dbReference type="Gene3D" id="3.30.870.10">
    <property type="entry name" value="Endonuclease Chain A"/>
    <property type="match status" value="1"/>
</dbReference>
<evidence type="ECO:0000313" key="4">
    <source>
        <dbReference type="Proteomes" id="UP001222027"/>
    </source>
</evidence>
<feature type="binding site" evidence="2">
    <location>
        <position position="234"/>
    </location>
    <ligand>
        <name>substrate</name>
    </ligand>
</feature>
<dbReference type="Pfam" id="PF06087">
    <property type="entry name" value="Tyr-DNA_phospho"/>
    <property type="match status" value="1"/>
</dbReference>
<dbReference type="GO" id="GO:0006281">
    <property type="term" value="P:DNA repair"/>
    <property type="evidence" value="ECO:0007669"/>
    <property type="project" value="InterPro"/>
</dbReference>
<evidence type="ECO:0000256" key="2">
    <source>
        <dbReference type="PIRSR" id="PIRSR610347-2"/>
    </source>
</evidence>
<dbReference type="GO" id="GO:0005634">
    <property type="term" value="C:nucleus"/>
    <property type="evidence" value="ECO:0007669"/>
    <property type="project" value="InterPro"/>
</dbReference>
<name>A0AAV8QQT2_ENSVE</name>
<protein>
    <recommendedName>
        <fullName evidence="5">PLD phosphodiesterase domain-containing protein</fullName>
    </recommendedName>
</protein>
<evidence type="ECO:0008006" key="5">
    <source>
        <dbReference type="Google" id="ProtNLM"/>
    </source>
</evidence>
<organism evidence="3 4">
    <name type="scientific">Ensete ventricosum</name>
    <name type="common">Abyssinian banana</name>
    <name type="synonym">Musa ensete</name>
    <dbReference type="NCBI Taxonomy" id="4639"/>
    <lineage>
        <taxon>Eukaryota</taxon>
        <taxon>Viridiplantae</taxon>
        <taxon>Streptophyta</taxon>
        <taxon>Embryophyta</taxon>
        <taxon>Tracheophyta</taxon>
        <taxon>Spermatophyta</taxon>
        <taxon>Magnoliopsida</taxon>
        <taxon>Liliopsida</taxon>
        <taxon>Zingiberales</taxon>
        <taxon>Musaceae</taxon>
        <taxon>Ensete</taxon>
    </lineage>
</organism>
<dbReference type="InterPro" id="IPR010347">
    <property type="entry name" value="Tdp1"/>
</dbReference>
<dbReference type="SUPFAM" id="SSF56024">
    <property type="entry name" value="Phospholipase D/nuclease"/>
    <property type="match status" value="1"/>
</dbReference>
<keyword evidence="4" id="KW-1185">Reference proteome</keyword>
<dbReference type="PANTHER" id="PTHR12415:SF3">
    <property type="entry name" value="OS04G0403400 PROTEIN"/>
    <property type="match status" value="1"/>
</dbReference>
<dbReference type="EMBL" id="JAQQAF010000006">
    <property type="protein sequence ID" value="KAJ8478712.1"/>
    <property type="molecule type" value="Genomic_DNA"/>
</dbReference>